<dbReference type="Pfam" id="PF10585">
    <property type="entry name" value="UBA_E1_SCCH"/>
    <property type="match status" value="1"/>
</dbReference>
<evidence type="ECO:0000256" key="4">
    <source>
        <dbReference type="ARBA" id="ARBA00012990"/>
    </source>
</evidence>
<dbReference type="SMART" id="SM00985">
    <property type="entry name" value="UBA_e1_C"/>
    <property type="match status" value="1"/>
</dbReference>
<dbReference type="UniPathway" id="UPA00143"/>
<dbReference type="Gene3D" id="3.40.50.12550">
    <property type="entry name" value="Ubiquitin-activating enzyme E1, inactive adenylation domain, subdomain 2"/>
    <property type="match status" value="1"/>
</dbReference>
<dbReference type="AlphaFoldDB" id="A0A3B0MP64"/>
<dbReference type="Gene3D" id="1.10.10.2660">
    <property type="entry name" value="Ubiquitin-activating enzyme E1, SCCH domain"/>
    <property type="match status" value="1"/>
</dbReference>
<dbReference type="GO" id="GO:0005737">
    <property type="term" value="C:cytoplasm"/>
    <property type="evidence" value="ECO:0007669"/>
    <property type="project" value="TreeGrafter"/>
</dbReference>
<dbReference type="InterPro" id="IPR033127">
    <property type="entry name" value="UBQ-activ_enz_E1_Cys_AS"/>
</dbReference>
<dbReference type="VEuPathDB" id="PiroplasmaDB:TA14590"/>
<keyword evidence="7 10" id="KW-0833">Ubl conjugation pathway</keyword>
<dbReference type="Pfam" id="PF00899">
    <property type="entry name" value="ThiF"/>
    <property type="match status" value="1"/>
</dbReference>
<dbReference type="PANTHER" id="PTHR10953:SF4">
    <property type="entry name" value="UBIQUITIN-ACTIVATING ENZYME E1 C-TERMINAL DOMAIN-CONTAINING PROTEIN"/>
    <property type="match status" value="1"/>
</dbReference>
<dbReference type="SUPFAM" id="SSF69572">
    <property type="entry name" value="Activating enzymes of the ubiquitin-like proteins"/>
    <property type="match status" value="2"/>
</dbReference>
<dbReference type="FunFam" id="2.40.30.180:FF:000002">
    <property type="entry name" value="Ubiquitin-activating enzyme E1 2"/>
    <property type="match status" value="1"/>
</dbReference>
<feature type="active site" description="Glycyl thioester intermediate" evidence="9">
    <location>
        <position position="580"/>
    </location>
</feature>
<organism evidence="13">
    <name type="scientific">Theileria annulata</name>
    <dbReference type="NCBI Taxonomy" id="5874"/>
    <lineage>
        <taxon>Eukaryota</taxon>
        <taxon>Sar</taxon>
        <taxon>Alveolata</taxon>
        <taxon>Apicomplexa</taxon>
        <taxon>Aconoidasida</taxon>
        <taxon>Piroplasmida</taxon>
        <taxon>Theileriidae</taxon>
        <taxon>Theileria</taxon>
    </lineage>
</organism>
<dbReference type="InterPro" id="IPR045886">
    <property type="entry name" value="ThiF/MoeB/HesA"/>
</dbReference>
<accession>A0A3B0MP64</accession>
<keyword evidence="6 10" id="KW-0547">Nucleotide-binding</keyword>
<evidence type="ECO:0000256" key="1">
    <source>
        <dbReference type="ARBA" id="ARBA00000488"/>
    </source>
</evidence>
<dbReference type="GO" id="GO:0019948">
    <property type="term" value="F:SUMO activating enzyme activity"/>
    <property type="evidence" value="ECO:0007669"/>
    <property type="project" value="TreeGrafter"/>
</dbReference>
<evidence type="ECO:0000256" key="8">
    <source>
        <dbReference type="ARBA" id="ARBA00022840"/>
    </source>
</evidence>
<dbReference type="GO" id="GO:0004839">
    <property type="term" value="F:ubiquitin activating enzyme activity"/>
    <property type="evidence" value="ECO:0007669"/>
    <property type="project" value="UniProtKB-EC"/>
</dbReference>
<dbReference type="PROSITE" id="PS00865">
    <property type="entry name" value="UBIQUITIN_ACTIVAT_2"/>
    <property type="match status" value="1"/>
</dbReference>
<dbReference type="Gene3D" id="3.50.50.80">
    <property type="entry name" value="Ubiquitin-activating enzyme E1, inactive adenylation domain, subdomain 1"/>
    <property type="match status" value="1"/>
</dbReference>
<comment type="catalytic activity">
    <reaction evidence="1">
        <text>ATP + ubiquitin + [E1 ubiquitin-activating enzyme]-L-cysteine = AMP + diphosphate + S-ubiquitinyl-[E1 ubiquitin-activating enzyme]-L-cysteine.</text>
        <dbReference type="EC" id="6.2.1.45"/>
    </reaction>
</comment>
<comment type="similarity">
    <text evidence="3 10">Belongs to the ubiquitin-activating E1 family.</text>
</comment>
<dbReference type="InterPro" id="IPR042063">
    <property type="entry name" value="Ubi_acti_E1_SCCH"/>
</dbReference>
<dbReference type="GO" id="GO:0005524">
    <property type="term" value="F:ATP binding"/>
    <property type="evidence" value="ECO:0007669"/>
    <property type="project" value="UniProtKB-KW"/>
</dbReference>
<dbReference type="Pfam" id="PF16190">
    <property type="entry name" value="E1_FCCH"/>
    <property type="match status" value="1"/>
</dbReference>
<gene>
    <name evidence="12" type="ORF">TAT_000147600</name>
    <name evidence="13" type="ORF">TAV_000147700</name>
</gene>
<evidence type="ECO:0000313" key="12">
    <source>
        <dbReference type="EMBL" id="SVP90765.1"/>
    </source>
</evidence>
<dbReference type="EC" id="6.2.1.45" evidence="4"/>
<evidence type="ECO:0000256" key="9">
    <source>
        <dbReference type="PROSITE-ProRule" id="PRU10132"/>
    </source>
</evidence>
<keyword evidence="8 10" id="KW-0067">ATP-binding</keyword>
<dbReference type="InterPro" id="IPR038252">
    <property type="entry name" value="UBA_E1_C_sf"/>
</dbReference>
<evidence type="ECO:0000313" key="13">
    <source>
        <dbReference type="EMBL" id="SVP91292.1"/>
    </source>
</evidence>
<dbReference type="GO" id="GO:0016925">
    <property type="term" value="P:protein sumoylation"/>
    <property type="evidence" value="ECO:0007669"/>
    <property type="project" value="TreeGrafter"/>
</dbReference>
<evidence type="ECO:0000256" key="2">
    <source>
        <dbReference type="ARBA" id="ARBA00004906"/>
    </source>
</evidence>
<evidence type="ECO:0000256" key="10">
    <source>
        <dbReference type="RuleBase" id="RU000519"/>
    </source>
</evidence>
<dbReference type="InterPro" id="IPR018965">
    <property type="entry name" value="Ub-activating_enz_E1_C"/>
</dbReference>
<dbReference type="InterPro" id="IPR019572">
    <property type="entry name" value="UBA_E1_SCCH"/>
</dbReference>
<evidence type="ECO:0000256" key="3">
    <source>
        <dbReference type="ARBA" id="ARBA00005673"/>
    </source>
</evidence>
<dbReference type="Gene3D" id="2.40.30.180">
    <property type="entry name" value="Ubiquitin-activating enzyme E1, FCCH domain"/>
    <property type="match status" value="1"/>
</dbReference>
<dbReference type="EMBL" id="UIVT01000002">
    <property type="protein sequence ID" value="SVP90765.1"/>
    <property type="molecule type" value="Genomic_DNA"/>
</dbReference>
<comment type="pathway">
    <text evidence="2">Protein modification; protein ubiquitination.</text>
</comment>
<feature type="domain" description="Ubiquitin-activating enzyme E1 C-terminal" evidence="11">
    <location>
        <begin position="864"/>
        <end position="1002"/>
    </location>
</feature>
<dbReference type="InterPro" id="IPR000594">
    <property type="entry name" value="ThiF_NAD_FAD-bd"/>
</dbReference>
<evidence type="ECO:0000256" key="5">
    <source>
        <dbReference type="ARBA" id="ARBA00022598"/>
    </source>
</evidence>
<evidence type="ECO:0000256" key="7">
    <source>
        <dbReference type="ARBA" id="ARBA00022786"/>
    </source>
</evidence>
<dbReference type="InterPro" id="IPR018075">
    <property type="entry name" value="UBQ-activ_enz_E1"/>
</dbReference>
<dbReference type="PANTHER" id="PTHR10953">
    <property type="entry name" value="UBIQUITIN-ACTIVATING ENZYME E1"/>
    <property type="match status" value="1"/>
</dbReference>
<dbReference type="PRINTS" id="PR01849">
    <property type="entry name" value="UBIQUITINACT"/>
</dbReference>
<protein>
    <recommendedName>
        <fullName evidence="4">E1 ubiquitin-activating enzyme</fullName>
        <ecNumber evidence="4">6.2.1.45</ecNumber>
    </recommendedName>
</protein>
<dbReference type="Gene3D" id="3.10.290.60">
    <property type="entry name" value="Ubiquitin-activating enzyme E1, UFD domain"/>
    <property type="match status" value="1"/>
</dbReference>
<dbReference type="EMBL" id="UIVS01000002">
    <property type="protein sequence ID" value="SVP91292.1"/>
    <property type="molecule type" value="Genomic_DNA"/>
</dbReference>
<dbReference type="Pfam" id="PF09358">
    <property type="entry name" value="E1_UFD"/>
    <property type="match status" value="1"/>
</dbReference>
<dbReference type="NCBIfam" id="TIGR01408">
    <property type="entry name" value="Ube1"/>
    <property type="match status" value="1"/>
</dbReference>
<dbReference type="InterPro" id="IPR032418">
    <property type="entry name" value="E1_FCCH"/>
</dbReference>
<dbReference type="Gene3D" id="3.40.50.720">
    <property type="entry name" value="NAD(P)-binding Rossmann-like Domain"/>
    <property type="match status" value="1"/>
</dbReference>
<reference evidence="13" key="1">
    <citation type="submission" date="2018-07" db="EMBL/GenBank/DDBJ databases">
        <authorList>
            <person name="Quirk P.G."/>
            <person name="Krulwich T.A."/>
        </authorList>
    </citation>
    <scope>NUCLEOTIDE SEQUENCE</scope>
    <source>
        <strain evidence="13">Anand</strain>
    </source>
</reference>
<name>A0A3B0MP64_THEAN</name>
<sequence>MSFEEKIDTNLYSRQIGTFGFDMMGKLQKLNVLIIGMKSTGIEIAKNLALMGVESIKIFDNDVVQSRDLGVNYFVRASSVGKESIASACLHNLKDLNRNVDIKVINNVNEELVVGNDVVVCCDQNVEVLKNLNRICRANSLGKRIGFIACDTFGMIGSVFVDFGDNFISFDPTGTELKTGIIESITNDKEGLVTLITDGVIDFQTGDYVRFTEIEGMTELNNKEPVQIKVNSKNSFLIGDLSHYTPHTSGGLVTEVRYPKRIEFRSYEDCVLNPSTTGCLYTIDYSLVNRAEQLHWITMGYKHGSGDPKSTLTNAQMMNSNAKSCGVESVDEELFKSFLSQVNFKVPPLASFIGGIVAHEVIKFTGKYHPINQWLYVDFSLPKEMLSGDFSGRGFDERYFDQVSLWGSDLQNKLQNSKIFIVGAGALGCEFLKNFALLGCGSQQEGLLTITDNDRIEVSNISRQFLFRTRHVGLSKSSVACESALEINPSIKVKPLEIRVGEETEDIFDEHFWSSLNVVVNALDNIQARQYVDGRCVWYEKPLVESGTLGTLGNVQVVVPHMTQSYSESQDPPETSIPLCTLKHFPYQVEHTIEWARDVFEGLFTQIPLDIKKIRQNDEVNSSNIDVGVTEIPYERLELISKLLNCTPKNAKEQLLRISSELYNLHFVNNIQQLLNSFPKDHVLSDGQKFWSPPKRPPTPLTFDLSDKIVQLFILSTTKIFASMMNLDLDVVESDILSLRGLPLPEFQPRVLKLSQDKLNVEVQSDTSADSNPLLNEITNSNRTLNAVEFEKDDESNYHIEFIWSASVLRCRNYAIKECNKMKAKLISGKIIPAIATTTAMIGGLVTIEFLKALCYRSLKISHFRNAFACLATPIWLQSEPLPPIPTKDKDYDPVTCGPVRALPPNFTVWNKLIVLIPNGTVKQLIDWIRSKFNIEVIILSAGNLCIYNSFLPQHRNERLNAVITELVERLGKKKIGVRCSHLVIDASCTDSDDVDVVIPTIKFQFR</sequence>
<evidence type="ECO:0000256" key="6">
    <source>
        <dbReference type="ARBA" id="ARBA00022741"/>
    </source>
</evidence>
<dbReference type="GO" id="GO:0031510">
    <property type="term" value="C:SUMO activating enzyme complex"/>
    <property type="evidence" value="ECO:0007669"/>
    <property type="project" value="TreeGrafter"/>
</dbReference>
<proteinExistence type="inferred from homology"/>
<keyword evidence="5 10" id="KW-0436">Ligase</keyword>
<dbReference type="InterPro" id="IPR042302">
    <property type="entry name" value="E1_FCCH_sf"/>
</dbReference>
<dbReference type="InterPro" id="IPR035985">
    <property type="entry name" value="Ubiquitin-activating_enz"/>
</dbReference>
<dbReference type="InterPro" id="IPR042449">
    <property type="entry name" value="Ub-E1_IAD_1"/>
</dbReference>
<dbReference type="InterPro" id="IPR000011">
    <property type="entry name" value="UBQ/SUMO-activ_enz_E1-like"/>
</dbReference>
<evidence type="ECO:0000259" key="11">
    <source>
        <dbReference type="SMART" id="SM00985"/>
    </source>
</evidence>